<dbReference type="AlphaFoldDB" id="A0A8I0MZ08"/>
<keyword evidence="1" id="KW-1133">Transmembrane helix</keyword>
<protein>
    <submittedName>
        <fullName evidence="2">Uncharacterized protein</fullName>
    </submittedName>
</protein>
<keyword evidence="1" id="KW-0812">Transmembrane</keyword>
<evidence type="ECO:0000313" key="3">
    <source>
        <dbReference type="Proteomes" id="UP000660708"/>
    </source>
</evidence>
<reference evidence="2 3" key="1">
    <citation type="submission" date="2015-06" db="EMBL/GenBank/DDBJ databases">
        <title>Genome sequence of Pseudoalteromonas peptidolytica.</title>
        <authorList>
            <person name="Xie B.-B."/>
            <person name="Rong J.-C."/>
            <person name="Qin Q.-L."/>
            <person name="Zhang Y.-Z."/>
        </authorList>
    </citation>
    <scope>NUCLEOTIDE SEQUENCE [LARGE SCALE GENOMIC DNA]</scope>
    <source>
        <strain evidence="2 3">F12-50-A1</strain>
    </source>
</reference>
<gene>
    <name evidence="2" type="ORF">PPEP_a4343</name>
</gene>
<dbReference type="Proteomes" id="UP000660708">
    <property type="component" value="Unassembled WGS sequence"/>
</dbReference>
<organism evidence="2 3">
    <name type="scientific">Pseudoalteromonas peptidolytica F12-50-A1</name>
    <dbReference type="NCBI Taxonomy" id="1315280"/>
    <lineage>
        <taxon>Bacteria</taxon>
        <taxon>Pseudomonadati</taxon>
        <taxon>Pseudomonadota</taxon>
        <taxon>Gammaproteobacteria</taxon>
        <taxon>Alteromonadales</taxon>
        <taxon>Pseudoalteromonadaceae</taxon>
        <taxon>Pseudoalteromonas</taxon>
    </lineage>
</organism>
<keyword evidence="3" id="KW-1185">Reference proteome</keyword>
<dbReference type="EMBL" id="AQHF01000029">
    <property type="protein sequence ID" value="MBE0347952.1"/>
    <property type="molecule type" value="Genomic_DNA"/>
</dbReference>
<name>A0A8I0MZ08_9GAMM</name>
<evidence type="ECO:0000256" key="1">
    <source>
        <dbReference type="SAM" id="Phobius"/>
    </source>
</evidence>
<keyword evidence="1" id="KW-0472">Membrane</keyword>
<proteinExistence type="predicted"/>
<feature type="transmembrane region" description="Helical" evidence="1">
    <location>
        <begin position="34"/>
        <end position="54"/>
    </location>
</feature>
<comment type="caution">
    <text evidence="2">The sequence shown here is derived from an EMBL/GenBank/DDBJ whole genome shotgun (WGS) entry which is preliminary data.</text>
</comment>
<accession>A0A8I0MZ08</accession>
<evidence type="ECO:0000313" key="2">
    <source>
        <dbReference type="EMBL" id="MBE0347952.1"/>
    </source>
</evidence>
<sequence length="57" mass="6707">MYFVFFPVCKIVVLHIYANGYLSCVRLTSIKSFVWFSLFCVPIVLLVVYSYKLIFCI</sequence>